<dbReference type="InterPro" id="IPR004564">
    <property type="entry name" value="OM_lipoprot_carrier_LolA-like"/>
</dbReference>
<dbReference type="PANTHER" id="PTHR35869:SF1">
    <property type="entry name" value="OUTER-MEMBRANE LIPOPROTEIN CARRIER PROTEIN"/>
    <property type="match status" value="1"/>
</dbReference>
<keyword evidence="1 2" id="KW-0732">Signal</keyword>
<dbReference type="EMBL" id="JBELPZ010000008">
    <property type="protein sequence ID" value="MFL9844655.1"/>
    <property type="molecule type" value="Genomic_DNA"/>
</dbReference>
<evidence type="ECO:0000313" key="4">
    <source>
        <dbReference type="Proteomes" id="UP001629156"/>
    </source>
</evidence>
<dbReference type="Pfam" id="PF03548">
    <property type="entry name" value="LolA"/>
    <property type="match status" value="1"/>
</dbReference>
<dbReference type="Proteomes" id="UP001629156">
    <property type="component" value="Unassembled WGS sequence"/>
</dbReference>
<dbReference type="InterPro" id="IPR029046">
    <property type="entry name" value="LolA/LolB/LppX"/>
</dbReference>
<organism evidence="3 4">
    <name type="scientific">Flavobacterium rhizosphaerae</name>
    <dbReference type="NCBI Taxonomy" id="3163298"/>
    <lineage>
        <taxon>Bacteria</taxon>
        <taxon>Pseudomonadati</taxon>
        <taxon>Bacteroidota</taxon>
        <taxon>Flavobacteriia</taxon>
        <taxon>Flavobacteriales</taxon>
        <taxon>Flavobacteriaceae</taxon>
        <taxon>Flavobacterium</taxon>
    </lineage>
</organism>
<keyword evidence="4" id="KW-1185">Reference proteome</keyword>
<dbReference type="PANTHER" id="PTHR35869">
    <property type="entry name" value="OUTER-MEMBRANE LIPOPROTEIN CARRIER PROTEIN"/>
    <property type="match status" value="1"/>
</dbReference>
<gene>
    <name evidence="3" type="ORF">ABS766_09505</name>
</gene>
<dbReference type="Gene3D" id="2.50.20.10">
    <property type="entry name" value="Lipoprotein localisation LolA/LolB/LppX"/>
    <property type="match status" value="1"/>
</dbReference>
<feature type="signal peptide" evidence="2">
    <location>
        <begin position="1"/>
        <end position="20"/>
    </location>
</feature>
<proteinExistence type="predicted"/>
<dbReference type="RefSeq" id="WP_408084908.1">
    <property type="nucleotide sequence ID" value="NZ_JBELPZ010000008.1"/>
</dbReference>
<name>A0ABW8YZS4_9FLAO</name>
<feature type="chain" id="PRO_5046914246" evidence="2">
    <location>
        <begin position="21"/>
        <end position="210"/>
    </location>
</feature>
<keyword evidence="3" id="KW-0449">Lipoprotein</keyword>
<comment type="caution">
    <text evidence="3">The sequence shown here is derived from an EMBL/GenBank/DDBJ whole genome shotgun (WGS) entry which is preliminary data.</text>
</comment>
<evidence type="ECO:0000256" key="1">
    <source>
        <dbReference type="ARBA" id="ARBA00022729"/>
    </source>
</evidence>
<sequence length="210" mass="23968">MKNNTLYVFLLTLIAFTAHAQEQKMTAAEITAFKSAVNTTAKTTKTLTTDFVQYKHMDFLSNDIETSGKMKFKAPNRLLWQYVKPYQYSVVFKDNKIVINDAGKKSAMDLSSSKMFDKLNKLIVGSVSGNMFDENEFDISFFKNSTHNITRLVPKDAALKKYIKQMELYFDKKGNMVEEVKMTEPSGDYTRIVFKNKAANVPVPDSVFNN</sequence>
<reference evidence="3 4" key="1">
    <citation type="submission" date="2024-06" db="EMBL/GenBank/DDBJ databases">
        <authorList>
            <person name="Kaempfer P."/>
            <person name="Viver T."/>
        </authorList>
    </citation>
    <scope>NUCLEOTIDE SEQUENCE [LARGE SCALE GENOMIC DNA]</scope>
    <source>
        <strain evidence="3 4">ST-119</strain>
    </source>
</reference>
<dbReference type="SUPFAM" id="SSF89392">
    <property type="entry name" value="Prokaryotic lipoproteins and lipoprotein localization factors"/>
    <property type="match status" value="1"/>
</dbReference>
<evidence type="ECO:0000313" key="3">
    <source>
        <dbReference type="EMBL" id="MFL9844655.1"/>
    </source>
</evidence>
<accession>A0ABW8YZS4</accession>
<protein>
    <submittedName>
        <fullName evidence="3">Outer membrane lipoprotein carrier protein LolA</fullName>
    </submittedName>
</protein>
<dbReference type="CDD" id="cd16325">
    <property type="entry name" value="LolA"/>
    <property type="match status" value="1"/>
</dbReference>
<evidence type="ECO:0000256" key="2">
    <source>
        <dbReference type="SAM" id="SignalP"/>
    </source>
</evidence>